<dbReference type="Proteomes" id="UP000887566">
    <property type="component" value="Unplaced"/>
</dbReference>
<name>A0A914VGK7_9BILA</name>
<keyword evidence="1" id="KW-1185">Reference proteome</keyword>
<sequence>VETVAKAGLAAAKGQSSSDKALNKTLTDIATLQTTDGRSVKEVLAMAVGSLRENLDISRIEMIVGPKDSHLIGYSHPK</sequence>
<evidence type="ECO:0000313" key="1">
    <source>
        <dbReference type="Proteomes" id="UP000887566"/>
    </source>
</evidence>
<protein>
    <submittedName>
        <fullName evidence="2">Uncharacterized protein</fullName>
    </submittedName>
</protein>
<dbReference type="AlphaFoldDB" id="A0A914VGK7"/>
<dbReference type="InterPro" id="IPR036402">
    <property type="entry name" value="EF-Ts_dimer_sf"/>
</dbReference>
<organism evidence="1 2">
    <name type="scientific">Plectus sambesii</name>
    <dbReference type="NCBI Taxonomy" id="2011161"/>
    <lineage>
        <taxon>Eukaryota</taxon>
        <taxon>Metazoa</taxon>
        <taxon>Ecdysozoa</taxon>
        <taxon>Nematoda</taxon>
        <taxon>Chromadorea</taxon>
        <taxon>Plectida</taxon>
        <taxon>Plectina</taxon>
        <taxon>Plectoidea</taxon>
        <taxon>Plectidae</taxon>
        <taxon>Plectus</taxon>
    </lineage>
</organism>
<dbReference type="Gene3D" id="3.30.479.20">
    <property type="entry name" value="Elongation factor Ts, dimerisation domain"/>
    <property type="match status" value="1"/>
</dbReference>
<reference evidence="2" key="1">
    <citation type="submission" date="2022-11" db="UniProtKB">
        <authorList>
            <consortium name="WormBaseParasite"/>
        </authorList>
    </citation>
    <scope>IDENTIFICATION</scope>
</reference>
<evidence type="ECO:0000313" key="2">
    <source>
        <dbReference type="WBParaSite" id="PSAMB.scaffold19820size782.g37974.t1"/>
    </source>
</evidence>
<proteinExistence type="predicted"/>
<dbReference type="WBParaSite" id="PSAMB.scaffold19820size782.g37974.t1">
    <property type="protein sequence ID" value="PSAMB.scaffold19820size782.g37974.t1"/>
    <property type="gene ID" value="PSAMB.scaffold19820size782.g37974"/>
</dbReference>
<accession>A0A914VGK7</accession>